<organism evidence="2">
    <name type="scientific">viral metagenome</name>
    <dbReference type="NCBI Taxonomy" id="1070528"/>
    <lineage>
        <taxon>unclassified sequences</taxon>
        <taxon>metagenomes</taxon>
        <taxon>organismal metagenomes</taxon>
    </lineage>
</organism>
<reference evidence="2" key="1">
    <citation type="journal article" date="2020" name="Nature">
        <title>Giant virus diversity and host interactions through global metagenomics.</title>
        <authorList>
            <person name="Schulz F."/>
            <person name="Roux S."/>
            <person name="Paez-Espino D."/>
            <person name="Jungbluth S."/>
            <person name="Walsh D.A."/>
            <person name="Denef V.J."/>
            <person name="McMahon K.D."/>
            <person name="Konstantinidis K.T."/>
            <person name="Eloe-Fadrosh E.A."/>
            <person name="Kyrpides N.C."/>
            <person name="Woyke T."/>
        </authorList>
    </citation>
    <scope>NUCLEOTIDE SEQUENCE</scope>
    <source>
        <strain evidence="2">GVMAG-M-3300023179-59</strain>
    </source>
</reference>
<evidence type="ECO:0000256" key="1">
    <source>
        <dbReference type="SAM" id="MobiDB-lite"/>
    </source>
</evidence>
<name>A0A6C0H2B4_9ZZZZ</name>
<feature type="region of interest" description="Disordered" evidence="1">
    <location>
        <begin position="1"/>
        <end position="33"/>
    </location>
</feature>
<proteinExistence type="predicted"/>
<protein>
    <recommendedName>
        <fullName evidence="3">Protein kinase domain-containing protein</fullName>
    </recommendedName>
</protein>
<evidence type="ECO:0008006" key="3">
    <source>
        <dbReference type="Google" id="ProtNLM"/>
    </source>
</evidence>
<evidence type="ECO:0000313" key="2">
    <source>
        <dbReference type="EMBL" id="QHT74684.1"/>
    </source>
</evidence>
<dbReference type="AlphaFoldDB" id="A0A6C0H2B4"/>
<sequence length="380" mass="42702">MKNRKNTKKRRNSKNKTKKAQKAQKGGVESVDPEMNEKTAFDTFIANSNITILPVRTGSGFLFVSTLKTDAPSVYKNIRKSLFSEKVDKIIVKLVAVSPDHDGRKKTWTSSIGEKDIEKRSGFMNECNIQREVFERTKEPNNDPICPAILYSSVMENSYEATELLQKMAAAVSHENTHTSNILNEIQHAITNQTIPLLGVLVMEMADGYKSLTEMYSQTDVVPYDTLVRLENMARLRILQMAAYTGYSIQDFNTGNILCNPNANGYYKNIPGHVIIIDFGNAEKLPDDKLSAIRGFMDSGKYVAALTVFKDLVRQDGARLDYFAIHGWLYYRFDKKAGKRGVGKRLGEPSAAQIAKYDAEIKSLIDAENADEPSLKKMRT</sequence>
<dbReference type="EMBL" id="MN739855">
    <property type="protein sequence ID" value="QHT74684.1"/>
    <property type="molecule type" value="Genomic_DNA"/>
</dbReference>
<feature type="compositionally biased region" description="Basic residues" evidence="1">
    <location>
        <begin position="1"/>
        <end position="22"/>
    </location>
</feature>
<accession>A0A6C0H2B4</accession>